<dbReference type="EMBL" id="LQYI01000039">
    <property type="protein sequence ID" value="KYC70422.1"/>
    <property type="molecule type" value="Genomic_DNA"/>
</dbReference>
<dbReference type="PATRIC" id="fig|1398.25.peg.2456"/>
<sequence length="43" mass="5203">MKDKRDPSRPRKVLHHGYERQKERRQPVEKSFIAGMKDKRDPA</sequence>
<organism evidence="2 3">
    <name type="scientific">Heyndrickxia coagulans</name>
    <name type="common">Weizmannia coagulans</name>
    <dbReference type="NCBI Taxonomy" id="1398"/>
    <lineage>
        <taxon>Bacteria</taxon>
        <taxon>Bacillati</taxon>
        <taxon>Bacillota</taxon>
        <taxon>Bacilli</taxon>
        <taxon>Bacillales</taxon>
        <taxon>Bacillaceae</taxon>
        <taxon>Heyndrickxia</taxon>
    </lineage>
</organism>
<reference evidence="2 3" key="1">
    <citation type="submission" date="2016-01" db="EMBL/GenBank/DDBJ databases">
        <title>Genome Sequences of Twelve Sporeforming Bacillus Species Isolated from Foods.</title>
        <authorList>
            <person name="Berendsen E.M."/>
            <person name="Wells-Bennik M.H."/>
            <person name="Krawcyk A.O."/>
            <person name="De Jong A."/>
            <person name="Holsappel S."/>
            <person name="Eijlander R.T."/>
            <person name="Kuipers O.P."/>
        </authorList>
    </citation>
    <scope>NUCLEOTIDE SEQUENCE [LARGE SCALE GENOMIC DNA]</scope>
    <source>
        <strain evidence="2 3">B4099</strain>
    </source>
</reference>
<feature type="region of interest" description="Disordered" evidence="1">
    <location>
        <begin position="1"/>
        <end position="43"/>
    </location>
</feature>
<dbReference type="AlphaFoldDB" id="A0A150KGB3"/>
<gene>
    <name evidence="2" type="ORF">B4099_1109</name>
</gene>
<evidence type="ECO:0000313" key="3">
    <source>
        <dbReference type="Proteomes" id="UP000075304"/>
    </source>
</evidence>
<accession>A0A150KGB3</accession>
<evidence type="ECO:0000256" key="1">
    <source>
        <dbReference type="SAM" id="MobiDB-lite"/>
    </source>
</evidence>
<dbReference type="Proteomes" id="UP000075304">
    <property type="component" value="Unassembled WGS sequence"/>
</dbReference>
<protein>
    <submittedName>
        <fullName evidence="2">Uncharacterized protein</fullName>
    </submittedName>
</protein>
<name>A0A150KGB3_HEYCO</name>
<comment type="caution">
    <text evidence="2">The sequence shown here is derived from an EMBL/GenBank/DDBJ whole genome shotgun (WGS) entry which is preliminary data.</text>
</comment>
<feature type="compositionally biased region" description="Basic and acidic residues" evidence="1">
    <location>
        <begin position="16"/>
        <end position="28"/>
    </location>
</feature>
<proteinExistence type="predicted"/>
<evidence type="ECO:0000313" key="2">
    <source>
        <dbReference type="EMBL" id="KYC70422.1"/>
    </source>
</evidence>